<dbReference type="EMBL" id="VSRR010146792">
    <property type="protein sequence ID" value="MPD05591.1"/>
    <property type="molecule type" value="Genomic_DNA"/>
</dbReference>
<keyword evidence="2" id="KW-1185">Reference proteome</keyword>
<gene>
    <name evidence="1" type="ORF">E2C01_101342</name>
</gene>
<evidence type="ECO:0000313" key="2">
    <source>
        <dbReference type="Proteomes" id="UP000324222"/>
    </source>
</evidence>
<comment type="caution">
    <text evidence="1">The sequence shown here is derived from an EMBL/GenBank/DDBJ whole genome shotgun (WGS) entry which is preliminary data.</text>
</comment>
<reference evidence="1 2" key="1">
    <citation type="submission" date="2019-05" db="EMBL/GenBank/DDBJ databases">
        <title>Another draft genome of Portunus trituberculatus and its Hox gene families provides insights of decapod evolution.</title>
        <authorList>
            <person name="Jeong J.-H."/>
            <person name="Song I."/>
            <person name="Kim S."/>
            <person name="Choi T."/>
            <person name="Kim D."/>
            <person name="Ryu S."/>
            <person name="Kim W."/>
        </authorList>
    </citation>
    <scope>NUCLEOTIDE SEQUENCE [LARGE SCALE GENOMIC DNA]</scope>
    <source>
        <tissue evidence="1">Muscle</tissue>
    </source>
</reference>
<organism evidence="1 2">
    <name type="scientific">Portunus trituberculatus</name>
    <name type="common">Swimming crab</name>
    <name type="synonym">Neptunus trituberculatus</name>
    <dbReference type="NCBI Taxonomy" id="210409"/>
    <lineage>
        <taxon>Eukaryota</taxon>
        <taxon>Metazoa</taxon>
        <taxon>Ecdysozoa</taxon>
        <taxon>Arthropoda</taxon>
        <taxon>Crustacea</taxon>
        <taxon>Multicrustacea</taxon>
        <taxon>Malacostraca</taxon>
        <taxon>Eumalacostraca</taxon>
        <taxon>Eucarida</taxon>
        <taxon>Decapoda</taxon>
        <taxon>Pleocyemata</taxon>
        <taxon>Brachyura</taxon>
        <taxon>Eubrachyura</taxon>
        <taxon>Portunoidea</taxon>
        <taxon>Portunidae</taxon>
        <taxon>Portuninae</taxon>
        <taxon>Portunus</taxon>
    </lineage>
</organism>
<proteinExistence type="predicted"/>
<evidence type="ECO:0000313" key="1">
    <source>
        <dbReference type="EMBL" id="MPD05591.1"/>
    </source>
</evidence>
<dbReference type="AlphaFoldDB" id="A0A5B7K9C4"/>
<protein>
    <submittedName>
        <fullName evidence="1">Uncharacterized protein</fullName>
    </submittedName>
</protein>
<dbReference type="Proteomes" id="UP000324222">
    <property type="component" value="Unassembled WGS sequence"/>
</dbReference>
<accession>A0A5B7K9C4</accession>
<name>A0A5B7K9C4_PORTR</name>
<sequence length="189" mass="21605">MSHMLNMMSQFTKFHGMAGVNKPTTLRGVVEEVVEEAVPNYLSVAAPPLVTVVTSGAPTHPRQQRAHAGETSRVGRVQVATMTVFLYRLRLPSHWVVSFVRMTAIWETISHLLLPRKPREWLRILQDELSAHELSAHLVTEVSLQVWSMLPCNLTRPVATVDRLQPHRQHGRDQLRWRRSKLTTLLTVR</sequence>